<evidence type="ECO:0000256" key="7">
    <source>
        <dbReference type="ARBA" id="ARBA00023274"/>
    </source>
</evidence>
<name>A0A0S7Y712_UNCT6</name>
<dbReference type="Pfam" id="PF00687">
    <property type="entry name" value="Ribosomal_L1"/>
    <property type="match status" value="1"/>
</dbReference>
<evidence type="ECO:0000256" key="9">
    <source>
        <dbReference type="HAMAP-Rule" id="MF_01318"/>
    </source>
</evidence>
<keyword evidence="9" id="KW-0820">tRNA-binding</keyword>
<protein>
    <recommendedName>
        <fullName evidence="8 9">Large ribosomal subunit protein uL1</fullName>
    </recommendedName>
</protein>
<dbReference type="GO" id="GO:0015934">
    <property type="term" value="C:large ribosomal subunit"/>
    <property type="evidence" value="ECO:0007669"/>
    <property type="project" value="InterPro"/>
</dbReference>
<dbReference type="Gene3D" id="3.40.50.790">
    <property type="match status" value="1"/>
</dbReference>
<evidence type="ECO:0000256" key="10">
    <source>
        <dbReference type="RuleBase" id="RU000659"/>
    </source>
</evidence>
<evidence type="ECO:0000313" key="11">
    <source>
        <dbReference type="EMBL" id="KPJ70512.1"/>
    </source>
</evidence>
<dbReference type="NCBIfam" id="TIGR01169">
    <property type="entry name" value="rplA_bact"/>
    <property type="match status" value="1"/>
</dbReference>
<accession>A0A0S7Y712</accession>
<dbReference type="PIRSF" id="PIRSF002155">
    <property type="entry name" value="Ribosomal_L1"/>
    <property type="match status" value="1"/>
</dbReference>
<dbReference type="HAMAP" id="MF_01318_B">
    <property type="entry name" value="Ribosomal_uL1_B"/>
    <property type="match status" value="1"/>
</dbReference>
<gene>
    <name evidence="9" type="primary">rplA</name>
    <name evidence="11" type="ORF">AMJ52_09860</name>
</gene>
<dbReference type="CDD" id="cd00403">
    <property type="entry name" value="Ribosomal_L1"/>
    <property type="match status" value="1"/>
</dbReference>
<dbReference type="GO" id="GO:0006412">
    <property type="term" value="P:translation"/>
    <property type="evidence" value="ECO:0007669"/>
    <property type="project" value="UniProtKB-UniRule"/>
</dbReference>
<reference evidence="11 12" key="1">
    <citation type="journal article" date="2015" name="Microbiome">
        <title>Genomic resolution of linkages in carbon, nitrogen, and sulfur cycling among widespread estuary sediment bacteria.</title>
        <authorList>
            <person name="Baker B.J."/>
            <person name="Lazar C.S."/>
            <person name="Teske A.P."/>
            <person name="Dick G.J."/>
        </authorList>
    </citation>
    <scope>NUCLEOTIDE SEQUENCE [LARGE SCALE GENOMIC DNA]</scope>
    <source>
        <strain evidence="11">DG_78</strain>
    </source>
</reference>
<dbReference type="InterPro" id="IPR023673">
    <property type="entry name" value="Ribosomal_uL1_CS"/>
</dbReference>
<keyword evidence="3 9" id="KW-0699">rRNA-binding</keyword>
<dbReference type="PANTHER" id="PTHR36427">
    <property type="entry name" value="54S RIBOSOMAL PROTEIN L1, MITOCHONDRIAL"/>
    <property type="match status" value="1"/>
</dbReference>
<evidence type="ECO:0000256" key="3">
    <source>
        <dbReference type="ARBA" id="ARBA00022730"/>
    </source>
</evidence>
<evidence type="ECO:0000256" key="5">
    <source>
        <dbReference type="ARBA" id="ARBA00022884"/>
    </source>
</evidence>
<comment type="subunit">
    <text evidence="9">Part of the 50S ribosomal subunit.</text>
</comment>
<dbReference type="InterPro" id="IPR005878">
    <property type="entry name" value="Ribosom_uL1_bac-type"/>
</dbReference>
<comment type="function">
    <text evidence="9">Protein L1 is also a translational repressor protein, it controls the translation of the L11 operon by binding to its mRNA.</text>
</comment>
<dbReference type="GO" id="GO:0003735">
    <property type="term" value="F:structural constituent of ribosome"/>
    <property type="evidence" value="ECO:0007669"/>
    <property type="project" value="InterPro"/>
</dbReference>
<keyword evidence="4 9" id="KW-0810">Translation regulation</keyword>
<dbReference type="SUPFAM" id="SSF56808">
    <property type="entry name" value="Ribosomal protein L1"/>
    <property type="match status" value="1"/>
</dbReference>
<evidence type="ECO:0000313" key="12">
    <source>
        <dbReference type="Proteomes" id="UP000051012"/>
    </source>
</evidence>
<dbReference type="AlphaFoldDB" id="A0A0S7Y712"/>
<dbReference type="InterPro" id="IPR016095">
    <property type="entry name" value="Ribosomal_uL1_3-a/b-sand"/>
</dbReference>
<dbReference type="PATRIC" id="fig|1703772.3.peg.1670"/>
<keyword evidence="6 9" id="KW-0689">Ribosomal protein</keyword>
<dbReference type="FunFam" id="3.40.50.790:FF:000001">
    <property type="entry name" value="50S ribosomal protein L1"/>
    <property type="match status" value="1"/>
</dbReference>
<proteinExistence type="inferred from homology"/>
<evidence type="ECO:0000256" key="8">
    <source>
        <dbReference type="ARBA" id="ARBA00035241"/>
    </source>
</evidence>
<organism evidence="11 12">
    <name type="scientific">candidate division TA06 bacterium DG_78</name>
    <dbReference type="NCBI Taxonomy" id="1703772"/>
    <lineage>
        <taxon>Bacteria</taxon>
        <taxon>Bacteria division TA06</taxon>
    </lineage>
</organism>
<keyword evidence="5 9" id="KW-0694">RNA-binding</keyword>
<evidence type="ECO:0000256" key="1">
    <source>
        <dbReference type="ARBA" id="ARBA00010531"/>
    </source>
</evidence>
<dbReference type="Proteomes" id="UP000051012">
    <property type="component" value="Unassembled WGS sequence"/>
</dbReference>
<dbReference type="EMBL" id="LJNI01000172">
    <property type="protein sequence ID" value="KPJ70512.1"/>
    <property type="molecule type" value="Genomic_DNA"/>
</dbReference>
<comment type="similarity">
    <text evidence="1 9 10">Belongs to the universal ribosomal protein uL1 family.</text>
</comment>
<comment type="function">
    <text evidence="9">Binds directly to 23S rRNA. The L1 stalk is quite mobile in the ribosome, and is involved in E site tRNA release.</text>
</comment>
<dbReference type="PROSITE" id="PS01199">
    <property type="entry name" value="RIBOSOMAL_L1"/>
    <property type="match status" value="1"/>
</dbReference>
<evidence type="ECO:0000256" key="2">
    <source>
        <dbReference type="ARBA" id="ARBA00022491"/>
    </source>
</evidence>
<evidence type="ECO:0000256" key="4">
    <source>
        <dbReference type="ARBA" id="ARBA00022845"/>
    </source>
</evidence>
<evidence type="ECO:0000256" key="6">
    <source>
        <dbReference type="ARBA" id="ARBA00022980"/>
    </source>
</evidence>
<keyword evidence="7 9" id="KW-0687">Ribonucleoprotein</keyword>
<dbReference type="InterPro" id="IPR002143">
    <property type="entry name" value="Ribosomal_uL1"/>
</dbReference>
<dbReference type="GO" id="GO:0000049">
    <property type="term" value="F:tRNA binding"/>
    <property type="evidence" value="ECO:0007669"/>
    <property type="project" value="UniProtKB-KW"/>
</dbReference>
<keyword evidence="2 9" id="KW-0678">Repressor</keyword>
<dbReference type="PANTHER" id="PTHR36427:SF3">
    <property type="entry name" value="LARGE RIBOSOMAL SUBUNIT PROTEIN UL1M"/>
    <property type="match status" value="1"/>
</dbReference>
<dbReference type="InterPro" id="IPR023674">
    <property type="entry name" value="Ribosomal_uL1-like"/>
</dbReference>
<dbReference type="GO" id="GO:0006417">
    <property type="term" value="P:regulation of translation"/>
    <property type="evidence" value="ECO:0007669"/>
    <property type="project" value="UniProtKB-KW"/>
</dbReference>
<dbReference type="InterPro" id="IPR028364">
    <property type="entry name" value="Ribosomal_uL1/biogenesis"/>
</dbReference>
<dbReference type="Gene3D" id="3.30.190.20">
    <property type="match status" value="1"/>
</dbReference>
<dbReference type="GO" id="GO:0019843">
    <property type="term" value="F:rRNA binding"/>
    <property type="evidence" value="ECO:0007669"/>
    <property type="project" value="UniProtKB-UniRule"/>
</dbReference>
<comment type="caution">
    <text evidence="11">The sequence shown here is derived from an EMBL/GenBank/DDBJ whole genome shotgun (WGS) entry which is preliminary data.</text>
</comment>
<sequence length="236" mass="26031">MKHSKRYRELIANVEKKNYTLDEAIHTVKKLSTAKFNESIDLSVKLNIDPKKTDQQVRGISNLPHGTGKQKKILVLTKGEKEVEAKKAGADYVGFDEYVEKIKKGWTDVDVIIATPDIMADVGKLGKILGPKGLMPSPKVGTVTFEVGKQVIALKKGKVEFKSDKTGCINIPVGRASFETEKLRENIITFWVDLNNVKPQGVKGKYIKSVVLSSTIGPAIMIDEKDLADLLRKGGI</sequence>